<dbReference type="PANTHER" id="PTHR44845:SF7">
    <property type="entry name" value="PLIPASTATIN SYNTHASE SUBUNIT D"/>
    <property type="match status" value="1"/>
</dbReference>
<dbReference type="InterPro" id="IPR009081">
    <property type="entry name" value="PP-bd_ACP"/>
</dbReference>
<dbReference type="RefSeq" id="WP_347613751.1">
    <property type="nucleotide sequence ID" value="NZ_JBDPZC010000042.1"/>
</dbReference>
<accession>A0ABV0GLN6</accession>
<gene>
    <name evidence="4" type="ORF">ABDJ40_24615</name>
</gene>
<dbReference type="InterPro" id="IPR045851">
    <property type="entry name" value="AMP-bd_C_sf"/>
</dbReference>
<dbReference type="InterPro" id="IPR020806">
    <property type="entry name" value="PKS_PP-bd"/>
</dbReference>
<comment type="caution">
    <text evidence="4">The sequence shown here is derived from an EMBL/GenBank/DDBJ whole genome shotgun (WGS) entry which is preliminary data.</text>
</comment>
<evidence type="ECO:0000313" key="5">
    <source>
        <dbReference type="Proteomes" id="UP001462640"/>
    </source>
</evidence>
<dbReference type="EMBL" id="JBDPZC010000042">
    <property type="protein sequence ID" value="MEO3715965.1"/>
    <property type="molecule type" value="Genomic_DNA"/>
</dbReference>
<protein>
    <submittedName>
        <fullName evidence="4">Phosphopantetheine-binding protein</fullName>
    </submittedName>
</protein>
<dbReference type="SUPFAM" id="SSF47336">
    <property type="entry name" value="ACP-like"/>
    <property type="match status" value="1"/>
</dbReference>
<organism evidence="4 5">
    <name type="scientific">Roseateles flavus</name>
    <dbReference type="NCBI Taxonomy" id="3149041"/>
    <lineage>
        <taxon>Bacteria</taxon>
        <taxon>Pseudomonadati</taxon>
        <taxon>Pseudomonadota</taxon>
        <taxon>Betaproteobacteria</taxon>
        <taxon>Burkholderiales</taxon>
        <taxon>Sphaerotilaceae</taxon>
        <taxon>Roseateles</taxon>
    </lineage>
</organism>
<sequence>GDVVVLAREDQPGDKRLVTYYTGTASAEQLRAQAEATLPSYMVPAAYVQLASLPLNPNGKLDRKALPAPDEQAWSRRAYEAPQGEVETTLAAIWAELLQLERVGRHDNFFELGGHSLMAVQLMSRMRVTFGVELPLSTLFDTPSLTELAHAVLQASAAQFEAQDIAQAMAQLDGLSEEEIAALLAQDADEA</sequence>
<keyword evidence="1" id="KW-0596">Phosphopantetheine</keyword>
<reference evidence="4 5" key="1">
    <citation type="submission" date="2024-05" db="EMBL/GenBank/DDBJ databases">
        <title>Roseateles sp. 2.12 16S ribosomal RNA gene Genome sequencing and assembly.</title>
        <authorList>
            <person name="Woo H."/>
        </authorList>
    </citation>
    <scope>NUCLEOTIDE SEQUENCE [LARGE SCALE GENOMIC DNA]</scope>
    <source>
        <strain evidence="4 5">2.12</strain>
    </source>
</reference>
<name>A0ABV0GLN6_9BURK</name>
<dbReference type="Gene3D" id="1.10.1200.10">
    <property type="entry name" value="ACP-like"/>
    <property type="match status" value="1"/>
</dbReference>
<evidence type="ECO:0000313" key="4">
    <source>
        <dbReference type="EMBL" id="MEO3715965.1"/>
    </source>
</evidence>
<feature type="domain" description="Carrier" evidence="3">
    <location>
        <begin position="81"/>
        <end position="156"/>
    </location>
</feature>
<dbReference type="SMART" id="SM00823">
    <property type="entry name" value="PKS_PP"/>
    <property type="match status" value="1"/>
</dbReference>
<dbReference type="Pfam" id="PF00550">
    <property type="entry name" value="PP-binding"/>
    <property type="match status" value="1"/>
</dbReference>
<dbReference type="InterPro" id="IPR036736">
    <property type="entry name" value="ACP-like_sf"/>
</dbReference>
<keyword evidence="2" id="KW-0597">Phosphoprotein</keyword>
<dbReference type="Proteomes" id="UP001462640">
    <property type="component" value="Unassembled WGS sequence"/>
</dbReference>
<evidence type="ECO:0000256" key="2">
    <source>
        <dbReference type="ARBA" id="ARBA00022553"/>
    </source>
</evidence>
<feature type="non-terminal residue" evidence="4">
    <location>
        <position position="1"/>
    </location>
</feature>
<proteinExistence type="predicted"/>
<dbReference type="Gene3D" id="3.30.300.30">
    <property type="match status" value="1"/>
</dbReference>
<evidence type="ECO:0000256" key="1">
    <source>
        <dbReference type="ARBA" id="ARBA00022450"/>
    </source>
</evidence>
<evidence type="ECO:0000259" key="3">
    <source>
        <dbReference type="PROSITE" id="PS50075"/>
    </source>
</evidence>
<dbReference type="PROSITE" id="PS50075">
    <property type="entry name" value="CARRIER"/>
    <property type="match status" value="1"/>
</dbReference>
<dbReference type="PANTHER" id="PTHR44845">
    <property type="entry name" value="CARRIER DOMAIN-CONTAINING PROTEIN"/>
    <property type="match status" value="1"/>
</dbReference>
<keyword evidence="5" id="KW-1185">Reference proteome</keyword>
<dbReference type="SUPFAM" id="SSF56801">
    <property type="entry name" value="Acetyl-CoA synthetase-like"/>
    <property type="match status" value="1"/>
</dbReference>